<gene>
    <name evidence="1" type="ORF">ENKNEFLB_02115</name>
</gene>
<proteinExistence type="predicted"/>
<dbReference type="EMBL" id="CP075371">
    <property type="protein sequence ID" value="QVT79725.1"/>
    <property type="molecule type" value="Genomic_DNA"/>
</dbReference>
<sequence length="321" mass="36554">MKVTTRTLSTAIEEVLIGTFTRADLELVLSEELDLTWRIDAHTPAEADTKRALISGYIDSWAVPQLIAFARRLDADVEIAETYIADLRRYIDAYDRGGGVTGPSKNLIFAANGPKPDIVLRDAVSNDIEIVANGEHCLVYDRPFPPEGLRFSHLIAWWREREALPGGLFDDRAVGHQLHRRFAASLDSEAERVVFEAYAKRYRTSYDIPALVPQVYLHYDPYDQRTRRKLSSGTVLGRQRMDFLLLFSDRQRVVIEVDGKQHYAEGDRASPALYSAMVAEDRRLRLSGYEVYRFGGYELTQSPDTEPMLGDFFDRLAARMK</sequence>
<protein>
    <recommendedName>
        <fullName evidence="3">AbiJ-NTD3 domain-containing protein</fullName>
    </recommendedName>
</protein>
<name>A0ABX8EGR7_9ACTN</name>
<evidence type="ECO:0008006" key="3">
    <source>
        <dbReference type="Google" id="ProtNLM"/>
    </source>
</evidence>
<evidence type="ECO:0000313" key="2">
    <source>
        <dbReference type="Proteomes" id="UP000679307"/>
    </source>
</evidence>
<accession>A0ABX8EGR7</accession>
<dbReference type="RefSeq" id="WP_214059133.1">
    <property type="nucleotide sequence ID" value="NZ_BAAAHS010000068.1"/>
</dbReference>
<reference evidence="1 2" key="1">
    <citation type="submission" date="2021-05" db="EMBL/GenBank/DDBJ databases">
        <title>Complete genome of Nocardioides aquaticus KCTC 9944T isolated from meromictic and hypersaline Ekho Lake, Antarctica.</title>
        <authorList>
            <person name="Hwang K."/>
            <person name="Kim K.M."/>
            <person name="Choe H."/>
        </authorList>
    </citation>
    <scope>NUCLEOTIDE SEQUENCE [LARGE SCALE GENOMIC DNA]</scope>
    <source>
        <strain evidence="1 2">KCTC 9944</strain>
    </source>
</reference>
<organism evidence="1 2">
    <name type="scientific">Nocardioides aquaticus</name>
    <dbReference type="NCBI Taxonomy" id="160826"/>
    <lineage>
        <taxon>Bacteria</taxon>
        <taxon>Bacillati</taxon>
        <taxon>Actinomycetota</taxon>
        <taxon>Actinomycetes</taxon>
        <taxon>Propionibacteriales</taxon>
        <taxon>Nocardioidaceae</taxon>
        <taxon>Nocardioides</taxon>
    </lineage>
</organism>
<keyword evidence="2" id="KW-1185">Reference proteome</keyword>
<evidence type="ECO:0000313" key="1">
    <source>
        <dbReference type="EMBL" id="QVT79725.1"/>
    </source>
</evidence>
<dbReference type="Proteomes" id="UP000679307">
    <property type="component" value="Chromosome"/>
</dbReference>